<dbReference type="InterPro" id="IPR044252">
    <property type="entry name" value="RPP3"/>
</dbReference>
<sequence length="89" mass="9443">MAVYTFRKLVQAVRSRNSGIVSSAFNFVTPSSAVFEVIVGCDFVGSSTAPASSVSGVVAPSIAPAAEEKKEELEESDDDISYLFTDIFV</sequence>
<keyword evidence="2" id="KW-1185">Reference proteome</keyword>
<dbReference type="Proteomes" id="UP000554482">
    <property type="component" value="Unassembled WGS sequence"/>
</dbReference>
<accession>A0A7J6V0K3</accession>
<dbReference type="PANTHER" id="PTHR47207:SF2">
    <property type="entry name" value="LARGE RIBOSOMAL SUBUNIT PROTEIN P3Y-RELATED"/>
    <property type="match status" value="1"/>
</dbReference>
<evidence type="ECO:0008006" key="3">
    <source>
        <dbReference type="Google" id="ProtNLM"/>
    </source>
</evidence>
<reference evidence="1 2" key="1">
    <citation type="submission" date="2020-06" db="EMBL/GenBank/DDBJ databases">
        <title>Transcriptomic and genomic resources for Thalictrum thalictroides and T. hernandezii: Facilitating candidate gene discovery in an emerging model plant lineage.</title>
        <authorList>
            <person name="Arias T."/>
            <person name="Riano-Pachon D.M."/>
            <person name="Di Stilio V.S."/>
        </authorList>
    </citation>
    <scope>NUCLEOTIDE SEQUENCE [LARGE SCALE GENOMIC DNA]</scope>
    <source>
        <strain evidence="2">cv. WT478/WT964</strain>
        <tissue evidence="1">Leaves</tissue>
    </source>
</reference>
<dbReference type="EMBL" id="JABWDY010040709">
    <property type="protein sequence ID" value="KAF5177932.1"/>
    <property type="molecule type" value="Genomic_DNA"/>
</dbReference>
<organism evidence="1 2">
    <name type="scientific">Thalictrum thalictroides</name>
    <name type="common">Rue-anemone</name>
    <name type="synonym">Anemone thalictroides</name>
    <dbReference type="NCBI Taxonomy" id="46969"/>
    <lineage>
        <taxon>Eukaryota</taxon>
        <taxon>Viridiplantae</taxon>
        <taxon>Streptophyta</taxon>
        <taxon>Embryophyta</taxon>
        <taxon>Tracheophyta</taxon>
        <taxon>Spermatophyta</taxon>
        <taxon>Magnoliopsida</taxon>
        <taxon>Ranunculales</taxon>
        <taxon>Ranunculaceae</taxon>
        <taxon>Thalictroideae</taxon>
        <taxon>Thalictrum</taxon>
    </lineage>
</organism>
<evidence type="ECO:0000313" key="2">
    <source>
        <dbReference type="Proteomes" id="UP000554482"/>
    </source>
</evidence>
<gene>
    <name evidence="1" type="ORF">FRX31_032480</name>
</gene>
<dbReference type="AlphaFoldDB" id="A0A7J6V0K3"/>
<dbReference type="PANTHER" id="PTHR47207">
    <property type="entry name" value="60S ACIDIC RIBOSOMAL PROTEIN P3-1-RELATED"/>
    <property type="match status" value="1"/>
</dbReference>
<dbReference type="OrthoDB" id="2015129at2759"/>
<dbReference type="GO" id="GO:0003735">
    <property type="term" value="F:structural constituent of ribosome"/>
    <property type="evidence" value="ECO:0007669"/>
    <property type="project" value="InterPro"/>
</dbReference>
<comment type="caution">
    <text evidence="1">The sequence shown here is derived from an EMBL/GenBank/DDBJ whole genome shotgun (WGS) entry which is preliminary data.</text>
</comment>
<protein>
    <recommendedName>
        <fullName evidence="3">60S acidic ribosomal protein P3</fullName>
    </recommendedName>
</protein>
<name>A0A7J6V0K3_THATH</name>
<dbReference type="GO" id="GO:0005840">
    <property type="term" value="C:ribosome"/>
    <property type="evidence" value="ECO:0007669"/>
    <property type="project" value="InterPro"/>
</dbReference>
<proteinExistence type="predicted"/>
<evidence type="ECO:0000313" key="1">
    <source>
        <dbReference type="EMBL" id="KAF5177932.1"/>
    </source>
</evidence>